<dbReference type="AlphaFoldDB" id="A0A2Z4AK88"/>
<reference evidence="2 3" key="1">
    <citation type="submission" date="2018-06" db="EMBL/GenBank/DDBJ databases">
        <title>Draft Genome Sequence of a Novel Marine Bacterium Related to the Verrucomicrobia.</title>
        <authorList>
            <person name="Vosseberg J."/>
            <person name="Martijn J."/>
            <person name="Ettema T.J.G."/>
        </authorList>
    </citation>
    <scope>NUCLEOTIDE SEQUENCE [LARGE SCALE GENOMIC DNA]</scope>
    <source>
        <strain evidence="2">TARA_B100001123</strain>
    </source>
</reference>
<evidence type="ECO:0000313" key="2">
    <source>
        <dbReference type="EMBL" id="AWT58980.1"/>
    </source>
</evidence>
<protein>
    <submittedName>
        <fullName evidence="2">Uncharacterized protein</fullName>
    </submittedName>
</protein>
<dbReference type="PANTHER" id="PTHR34448:SF1">
    <property type="entry name" value="BLL6088 PROTEIN"/>
    <property type="match status" value="1"/>
</dbReference>
<name>A0A2Z4AK88_9BACT</name>
<evidence type="ECO:0000313" key="3">
    <source>
        <dbReference type="Proteomes" id="UP000247465"/>
    </source>
</evidence>
<dbReference type="GO" id="GO:0046872">
    <property type="term" value="F:metal ion binding"/>
    <property type="evidence" value="ECO:0007669"/>
    <property type="project" value="UniProtKB-KW"/>
</dbReference>
<dbReference type="PANTHER" id="PTHR34448">
    <property type="entry name" value="AMINOPEPTIDASE"/>
    <property type="match status" value="1"/>
</dbReference>
<dbReference type="Proteomes" id="UP000247465">
    <property type="component" value="Chromosome"/>
</dbReference>
<keyword evidence="1" id="KW-0479">Metal-binding</keyword>
<proteinExistence type="predicted"/>
<organism evidence="2 3">
    <name type="scientific">Candidatus Moanibacter tarae</name>
    <dbReference type="NCBI Taxonomy" id="2200854"/>
    <lineage>
        <taxon>Bacteria</taxon>
        <taxon>Pseudomonadati</taxon>
        <taxon>Verrucomicrobiota</taxon>
        <taxon>Opitutia</taxon>
        <taxon>Puniceicoccales</taxon>
        <taxon>Puniceicoccales incertae sedis</taxon>
        <taxon>Candidatus Moanibacter</taxon>
    </lineage>
</organism>
<dbReference type="EMBL" id="CP029803">
    <property type="protein sequence ID" value="AWT58980.1"/>
    <property type="molecule type" value="Genomic_DNA"/>
</dbReference>
<evidence type="ECO:0000256" key="1">
    <source>
        <dbReference type="ARBA" id="ARBA00022723"/>
    </source>
</evidence>
<dbReference type="InterPro" id="IPR052170">
    <property type="entry name" value="M29_Exopeptidase"/>
</dbReference>
<dbReference type="KEGG" id="mtar:DF168_00152"/>
<dbReference type="SUPFAM" id="SSF144052">
    <property type="entry name" value="Thermophilic metalloprotease-like"/>
    <property type="match status" value="1"/>
</dbReference>
<sequence>MILDPAKKIYPEFSLNRLLGTVFAPEGGEKVAILIDLEDPSEVKNFGFLENKNLSIQRNAFEKFYQVFERGELDDLGLKAGDLYAYKITGGSNLDLPHDLYDTGGRHLRFASDIYPSYDIILCISTYSATAPLTASAKKFGFRGATLHGLNDVILSSGLCVDYNEVSRDAEKLRLGMTRADQFEIDYEINGDSCRLILKCNGQEAQKSHGLCRGNRPDVANLPAGEVYFVPENAEGEFPMQYSDGTLGIMQVEGGRIRRAALLRGSNETIEAHNRKLESDPVVGEIGELGFGTQVLPVSGRDIQDEKILGTVHVATGRSDHLGGHLTPDLFSEHQNATHDDILFAPFKTPDIKIPEVRMQRDGVTTIILAGYQPSEYLISLLDS</sequence>
<accession>A0A2Z4AK88</accession>
<gene>
    <name evidence="2" type="ORF">DF168_00152</name>
</gene>